<protein>
    <submittedName>
        <fullName evidence="4">Uncharacterized membrane protein YjjP (DUF1212 family)</fullName>
    </submittedName>
</protein>
<keyword evidence="2" id="KW-1133">Transmembrane helix</keyword>
<keyword evidence="2" id="KW-0812">Transmembrane</keyword>
<organism evidence="4 5">
    <name type="scientific">Nocardia goodfellowii</name>
    <dbReference type="NCBI Taxonomy" id="882446"/>
    <lineage>
        <taxon>Bacteria</taxon>
        <taxon>Bacillati</taxon>
        <taxon>Actinomycetota</taxon>
        <taxon>Actinomycetes</taxon>
        <taxon>Mycobacteriales</taxon>
        <taxon>Nocardiaceae</taxon>
        <taxon>Nocardia</taxon>
    </lineage>
</organism>
<feature type="transmembrane region" description="Helical" evidence="2">
    <location>
        <begin position="151"/>
        <end position="170"/>
    </location>
</feature>
<name>A0ABS4Q9R6_9NOCA</name>
<feature type="transmembrane region" description="Helical" evidence="2">
    <location>
        <begin position="300"/>
        <end position="318"/>
    </location>
</feature>
<dbReference type="Proteomes" id="UP001519325">
    <property type="component" value="Unassembled WGS sequence"/>
</dbReference>
<evidence type="ECO:0000256" key="1">
    <source>
        <dbReference type="ARBA" id="ARBA00034125"/>
    </source>
</evidence>
<feature type="transmembrane region" description="Helical" evidence="2">
    <location>
        <begin position="198"/>
        <end position="218"/>
    </location>
</feature>
<dbReference type="EMBL" id="JAGGMR010000001">
    <property type="protein sequence ID" value="MBP2188323.1"/>
    <property type="molecule type" value="Genomic_DNA"/>
</dbReference>
<dbReference type="PANTHER" id="PTHR31082:SF4">
    <property type="entry name" value="PHEROMONE-REGULATED MEMBRANE PROTEIN 10"/>
    <property type="match status" value="1"/>
</dbReference>
<comment type="caution">
    <text evidence="4">The sequence shown here is derived from an EMBL/GenBank/DDBJ whole genome shotgun (WGS) entry which is preliminary data.</text>
</comment>
<evidence type="ECO:0000313" key="4">
    <source>
        <dbReference type="EMBL" id="MBP2188323.1"/>
    </source>
</evidence>
<feature type="transmembrane region" description="Helical" evidence="2">
    <location>
        <begin position="348"/>
        <end position="366"/>
    </location>
</feature>
<evidence type="ECO:0000256" key="2">
    <source>
        <dbReference type="SAM" id="Phobius"/>
    </source>
</evidence>
<feature type="transmembrane region" description="Helical" evidence="2">
    <location>
        <begin position="378"/>
        <end position="400"/>
    </location>
</feature>
<comment type="similarity">
    <text evidence="1">Belongs to the ThrE exporter (TC 2.A.79) family.</text>
</comment>
<dbReference type="InterPro" id="IPR010619">
    <property type="entry name" value="ThrE-like_N"/>
</dbReference>
<keyword evidence="5" id="KW-1185">Reference proteome</keyword>
<dbReference type="PANTHER" id="PTHR31082">
    <property type="entry name" value="PHEROMONE-REGULATED MEMBRANE PROTEIN 10"/>
    <property type="match status" value="1"/>
</dbReference>
<gene>
    <name evidence="4" type="ORF">BJ987_001224</name>
</gene>
<evidence type="ECO:0000259" key="3">
    <source>
        <dbReference type="Pfam" id="PF06738"/>
    </source>
</evidence>
<feature type="transmembrane region" description="Helical" evidence="2">
    <location>
        <begin position="263"/>
        <end position="280"/>
    </location>
</feature>
<evidence type="ECO:0000313" key="5">
    <source>
        <dbReference type="Proteomes" id="UP001519325"/>
    </source>
</evidence>
<sequence length="462" mass="48390">MSQWTDARLRGAVHFVLRRMPAPRPPLAQAPPPEEPPVSADLLDLLRRIGVALIGAGETTNRVQALLDELARRYGAQGVHFFVLPTGVFVRIQDARGSAVDMLGASIGTLRLDQIAELYRLLDRVKEKLPPPTEVTAALGDILDSKPRAPVLLTLLGQVVLTVGLGLMLNPAEPSLVGYCVLGVLVGLLVWVAEKVSLLSLALPVTAAALVSAVAFGFPDQLSGGHPSQLVIPAVATLLPGAMLTNGTIELATGSMVAGASRLMYGINMLFLLSFGLLIGLEVLGPRPVPEASGPDQMGWWAPLIGVLLIGLGHSWRASAPPNSLGWLLVVLYVTYGAQLVGQNFSGQLLGSFLGGLAAVPAAYFVQRRKNAPPSQVAFLPAFWMLVPGGIGLTGVSNLVGQGNSGGLHVIASALLTVLSIALGVMVGSGLVGDQRPRISTLLDTILPADRRSAAARDEKQK</sequence>
<feature type="transmembrane region" description="Helical" evidence="2">
    <location>
        <begin position="406"/>
        <end position="432"/>
    </location>
</feature>
<dbReference type="RefSeq" id="WP_209885511.1">
    <property type="nucleotide sequence ID" value="NZ_JAGGMR010000001.1"/>
</dbReference>
<feature type="transmembrane region" description="Helical" evidence="2">
    <location>
        <begin position="230"/>
        <end position="251"/>
    </location>
</feature>
<keyword evidence="2" id="KW-0472">Membrane</keyword>
<proteinExistence type="inferred from homology"/>
<feature type="transmembrane region" description="Helical" evidence="2">
    <location>
        <begin position="176"/>
        <end position="193"/>
    </location>
</feature>
<accession>A0ABS4Q9R6</accession>
<feature type="domain" description="Threonine/serine exporter-like N-terminal" evidence="3">
    <location>
        <begin position="45"/>
        <end position="283"/>
    </location>
</feature>
<reference evidence="4 5" key="1">
    <citation type="submission" date="2021-03" db="EMBL/GenBank/DDBJ databases">
        <title>Sequencing the genomes of 1000 actinobacteria strains.</title>
        <authorList>
            <person name="Klenk H.-P."/>
        </authorList>
    </citation>
    <scope>NUCLEOTIDE SEQUENCE [LARGE SCALE GENOMIC DNA]</scope>
    <source>
        <strain evidence="4 5">DSM 45516</strain>
    </source>
</reference>
<dbReference type="Pfam" id="PF06738">
    <property type="entry name" value="ThrE"/>
    <property type="match status" value="1"/>
</dbReference>
<feature type="transmembrane region" description="Helical" evidence="2">
    <location>
        <begin position="325"/>
        <end position="342"/>
    </location>
</feature>
<dbReference type="InterPro" id="IPR051361">
    <property type="entry name" value="ThrE/Ser_Exporter"/>
</dbReference>